<organism evidence="3">
    <name type="scientific">Melampsora larici-populina (strain 98AG31 / pathotype 3-4-7)</name>
    <name type="common">Poplar leaf rust fungus</name>
    <dbReference type="NCBI Taxonomy" id="747676"/>
    <lineage>
        <taxon>Eukaryota</taxon>
        <taxon>Fungi</taxon>
        <taxon>Dikarya</taxon>
        <taxon>Basidiomycota</taxon>
        <taxon>Pucciniomycotina</taxon>
        <taxon>Pucciniomycetes</taxon>
        <taxon>Pucciniales</taxon>
        <taxon>Melampsoraceae</taxon>
        <taxon>Melampsora</taxon>
    </lineage>
</organism>
<dbReference type="InParanoid" id="F4SEC3"/>
<proteinExistence type="predicted"/>
<feature type="compositionally biased region" description="Basic and acidic residues" evidence="1">
    <location>
        <begin position="223"/>
        <end position="239"/>
    </location>
</feature>
<accession>F4SEC3</accession>
<dbReference type="GeneID" id="18935373"/>
<sequence length="474" mass="53213">MPQTRSQKRKIDSDAQARDRGKIGVNLDVMFIAYDRQDQGVSEATMRFALLEAGVSFSALQGLSLRDLQGLYQSQITKAKVSKSNSRVQQSHSSKQTYCTWNSRARRSAITPSSTSQYYKMCKEELMKLLEPFELDRACLNSSALAKLCCLYHSEITALKKQNPDQEPIVPEDHDLAIDLENPRYPKHVPQSLQPDIIRPALEKQHISEPSSPHLPESNTFETESHTPDARDNPSDVHKQLGSSIGPKDKVGRKAPRKTLSEAISEDGDESPTPSSRRSSNARCIIPSSSRLDNFEFPVINEEESYITQLRNNKNQSDPDDEPFREEDSNSSPNFNPNRRSSLTLRTRFKKKAATTNHRSQATNSPHRTSTRNKGKQRAIQNSSPPRASYLSSDQEVPTPEDSPHHPSYSNKGKQRASNNFAISPPRPDPTPSPTGPNRDTGLSSSRRSQLGFRDATTNNRDTNQRKSRCFSHC</sequence>
<feature type="compositionally biased region" description="Polar residues" evidence="1">
    <location>
        <begin position="408"/>
        <end position="422"/>
    </location>
</feature>
<dbReference type="RefSeq" id="XP_007419728.1">
    <property type="nucleotide sequence ID" value="XM_007419666.1"/>
</dbReference>
<dbReference type="EMBL" id="GL883406">
    <property type="protein sequence ID" value="EGF97003.1"/>
    <property type="molecule type" value="Genomic_DNA"/>
</dbReference>
<name>F4SEC3_MELLP</name>
<feature type="compositionally biased region" description="Polar residues" evidence="1">
    <location>
        <begin position="379"/>
        <end position="396"/>
    </location>
</feature>
<evidence type="ECO:0000313" key="2">
    <source>
        <dbReference type="EMBL" id="EGF97003.1"/>
    </source>
</evidence>
<feature type="compositionally biased region" description="Polar residues" evidence="1">
    <location>
        <begin position="354"/>
        <end position="368"/>
    </location>
</feature>
<feature type="compositionally biased region" description="Pro residues" evidence="1">
    <location>
        <begin position="425"/>
        <end position="435"/>
    </location>
</feature>
<feature type="region of interest" description="Disordered" evidence="1">
    <location>
        <begin position="205"/>
        <end position="285"/>
    </location>
</feature>
<evidence type="ECO:0000313" key="3">
    <source>
        <dbReference type="Proteomes" id="UP000001072"/>
    </source>
</evidence>
<reference evidence="3" key="1">
    <citation type="journal article" date="2011" name="Proc. Natl. Acad. Sci. U.S.A.">
        <title>Obligate biotrophy features unraveled by the genomic analysis of rust fungi.</title>
        <authorList>
            <person name="Duplessis S."/>
            <person name="Cuomo C.A."/>
            <person name="Lin Y.-C."/>
            <person name="Aerts A."/>
            <person name="Tisserant E."/>
            <person name="Veneault-Fourrey C."/>
            <person name="Joly D.L."/>
            <person name="Hacquard S."/>
            <person name="Amselem J."/>
            <person name="Cantarel B.L."/>
            <person name="Chiu R."/>
            <person name="Coutinho P.M."/>
            <person name="Feau N."/>
            <person name="Field M."/>
            <person name="Frey P."/>
            <person name="Gelhaye E."/>
            <person name="Goldberg J."/>
            <person name="Grabherr M.G."/>
            <person name="Kodira C.D."/>
            <person name="Kohler A."/>
            <person name="Kuees U."/>
            <person name="Lindquist E.A."/>
            <person name="Lucas S.M."/>
            <person name="Mago R."/>
            <person name="Mauceli E."/>
            <person name="Morin E."/>
            <person name="Murat C."/>
            <person name="Pangilinan J.L."/>
            <person name="Park R."/>
            <person name="Pearson M."/>
            <person name="Quesneville H."/>
            <person name="Rouhier N."/>
            <person name="Sakthikumar S."/>
            <person name="Salamov A.A."/>
            <person name="Schmutz J."/>
            <person name="Selles B."/>
            <person name="Shapiro H."/>
            <person name="Tanguay P."/>
            <person name="Tuskan G.A."/>
            <person name="Henrissat B."/>
            <person name="Van de Peer Y."/>
            <person name="Rouze P."/>
            <person name="Ellis J.G."/>
            <person name="Dodds P.N."/>
            <person name="Schein J.E."/>
            <person name="Zhong S."/>
            <person name="Hamelin R.C."/>
            <person name="Grigoriev I.V."/>
            <person name="Szabo L.J."/>
            <person name="Martin F."/>
        </authorList>
    </citation>
    <scope>NUCLEOTIDE SEQUENCE [LARGE SCALE GENOMIC DNA]</scope>
    <source>
        <strain evidence="3">98AG31 / pathotype 3-4-7</strain>
    </source>
</reference>
<dbReference type="KEGG" id="mlr:MELLADRAFT_89931"/>
<protein>
    <submittedName>
        <fullName evidence="2">Uncharacterized protein</fullName>
    </submittedName>
</protein>
<dbReference type="AlphaFoldDB" id="F4SEC3"/>
<feature type="compositionally biased region" description="Polar residues" evidence="1">
    <location>
        <begin position="272"/>
        <end position="285"/>
    </location>
</feature>
<keyword evidence="3" id="KW-1185">Reference proteome</keyword>
<dbReference type="HOGENOM" id="CLU_576302_0_0_1"/>
<dbReference type="VEuPathDB" id="FungiDB:MELLADRAFT_89931"/>
<feature type="compositionally biased region" description="Low complexity" evidence="1">
    <location>
        <begin position="330"/>
        <end position="342"/>
    </location>
</feature>
<gene>
    <name evidence="2" type="ORF">MELLADRAFT_89931</name>
</gene>
<evidence type="ECO:0000256" key="1">
    <source>
        <dbReference type="SAM" id="MobiDB-lite"/>
    </source>
</evidence>
<feature type="region of interest" description="Disordered" evidence="1">
    <location>
        <begin position="309"/>
        <end position="474"/>
    </location>
</feature>
<dbReference type="Proteomes" id="UP000001072">
    <property type="component" value="Unassembled WGS sequence"/>
</dbReference>